<protein>
    <submittedName>
        <fullName evidence="2">Uncharacterized protein</fullName>
    </submittedName>
</protein>
<feature type="region of interest" description="Disordered" evidence="1">
    <location>
        <begin position="717"/>
        <end position="795"/>
    </location>
</feature>
<reference evidence="2" key="1">
    <citation type="journal article" date="2015" name="Nature">
        <title>Complex archaea that bridge the gap between prokaryotes and eukaryotes.</title>
        <authorList>
            <person name="Spang A."/>
            <person name="Saw J.H."/>
            <person name="Jorgensen S.L."/>
            <person name="Zaremba-Niedzwiedzka K."/>
            <person name="Martijn J."/>
            <person name="Lind A.E."/>
            <person name="van Eijk R."/>
            <person name="Schleper C."/>
            <person name="Guy L."/>
            <person name="Ettema T.J."/>
        </authorList>
    </citation>
    <scope>NUCLEOTIDE SEQUENCE</scope>
</reference>
<evidence type="ECO:0000313" key="2">
    <source>
        <dbReference type="EMBL" id="KKN55444.1"/>
    </source>
</evidence>
<comment type="caution">
    <text evidence="2">The sequence shown here is derived from an EMBL/GenBank/DDBJ whole genome shotgun (WGS) entry which is preliminary data.</text>
</comment>
<evidence type="ECO:0000256" key="1">
    <source>
        <dbReference type="SAM" id="MobiDB-lite"/>
    </source>
</evidence>
<proteinExistence type="predicted"/>
<sequence length="808" mass="90216">MAKKNKQKTGYLEEMEADGLEARVVDGASIRQEGDDIVVDFSGDLGQVEEPTGEHDENLAIYIDGSNRIALGTRIVEWVQEDEGSRATWKRRLIEGLEIIGVEEIPTESSAFDGSSTVTHPGIAEAMVRFQANAMEELFPSEGPVKTKVVGKSDQDREEQSMRVQEFMNYMLVEEDDEYFDHTDQMCMYLPYSGSAFKKVYYDQTQDMALSRFISAEDLVVPYDATSLKTCPRYTHKYKLYGNEINSRIVSGEFIDSDQLDPQGTMTRGSVGPDTDDIKDISDNREPFRAEEDVVYQIYECHAELIFAEFDEPDAAESGAHRVALPYVVTIEAESGEVLAIRRLWREDDDRRKKRVHFIHYKFLPGLGFYGWGYLHIIGSLGKAASGALRALLDGSATASLQGGFKSKESRLAGEFVFTPGVWKDVDMTAEDLAKSFYTPPFKEPSPALFHTLELLVNGIQEFASTTEAMTGAGDNKGPVGTTLALIEQGSKIYSGIHKRMHKAARFEFKLLARLNFEHMPEEGYPFEVNGGEQTVMAQDFDGRVDILPISDPNIYSNIQRVAKAQAILELIREDPELYTLESRRMAHLDMLRALRAPDPDRLLPDTSTKRLDPVTENQLMLTGGAVKAFPEQDHESHIQAHNLFQQEVAGMGLDEQLLQSAMLNMHAHLTEHHAHSYRLRIEQELGTSLPDTDFKDIEEDVDIELDNAVARAVANSIAPPPPAQGPEPSDEEQAQAAHEQKLEHSDQDHKQGLQQKDEQHQQKMSITAKEAGQQLAIDGRAADQSAKAKSAENVLKTAEKAAALKTE</sequence>
<gene>
    <name evidence="2" type="ORF">LCGC14_0582140</name>
</gene>
<dbReference type="AlphaFoldDB" id="A0A0F9RL13"/>
<feature type="compositionally biased region" description="Basic and acidic residues" evidence="1">
    <location>
        <begin position="739"/>
        <end position="762"/>
    </location>
</feature>
<name>A0A0F9RL13_9ZZZZ</name>
<accession>A0A0F9RL13</accession>
<organism evidence="2">
    <name type="scientific">marine sediment metagenome</name>
    <dbReference type="NCBI Taxonomy" id="412755"/>
    <lineage>
        <taxon>unclassified sequences</taxon>
        <taxon>metagenomes</taxon>
        <taxon>ecological metagenomes</taxon>
    </lineage>
</organism>
<dbReference type="EMBL" id="LAZR01000884">
    <property type="protein sequence ID" value="KKN55444.1"/>
    <property type="molecule type" value="Genomic_DNA"/>
</dbReference>